<feature type="region of interest" description="Disordered" evidence="1">
    <location>
        <begin position="106"/>
        <end position="145"/>
    </location>
</feature>
<comment type="caution">
    <text evidence="3">The sequence shown here is derived from an EMBL/GenBank/DDBJ whole genome shotgun (WGS) entry which is preliminary data.</text>
</comment>
<evidence type="ECO:0000256" key="1">
    <source>
        <dbReference type="SAM" id="MobiDB-lite"/>
    </source>
</evidence>
<name>A0A4Z0A2K8_9AGAM</name>
<keyword evidence="2" id="KW-0472">Membrane</keyword>
<dbReference type="EMBL" id="SFCI01000390">
    <property type="protein sequence ID" value="TFY80109.1"/>
    <property type="molecule type" value="Genomic_DNA"/>
</dbReference>
<organism evidence="3 4">
    <name type="scientific">Hericium alpestre</name>
    <dbReference type="NCBI Taxonomy" id="135208"/>
    <lineage>
        <taxon>Eukaryota</taxon>
        <taxon>Fungi</taxon>
        <taxon>Dikarya</taxon>
        <taxon>Basidiomycota</taxon>
        <taxon>Agaricomycotina</taxon>
        <taxon>Agaricomycetes</taxon>
        <taxon>Russulales</taxon>
        <taxon>Hericiaceae</taxon>
        <taxon>Hericium</taxon>
    </lineage>
</organism>
<keyword evidence="2" id="KW-0812">Transmembrane</keyword>
<evidence type="ECO:0000256" key="2">
    <source>
        <dbReference type="SAM" id="Phobius"/>
    </source>
</evidence>
<reference evidence="3 4" key="1">
    <citation type="submission" date="2019-02" db="EMBL/GenBank/DDBJ databases">
        <title>Genome sequencing of the rare red list fungi Hericium alpestre (H. flagellum).</title>
        <authorList>
            <person name="Buettner E."/>
            <person name="Kellner H."/>
        </authorList>
    </citation>
    <scope>NUCLEOTIDE SEQUENCE [LARGE SCALE GENOMIC DNA]</scope>
    <source>
        <strain evidence="3 4">DSM 108284</strain>
    </source>
</reference>
<keyword evidence="4" id="KW-1185">Reference proteome</keyword>
<feature type="transmembrane region" description="Helical" evidence="2">
    <location>
        <begin position="21"/>
        <end position="42"/>
    </location>
</feature>
<feature type="compositionally biased region" description="Pro residues" evidence="1">
    <location>
        <begin position="121"/>
        <end position="132"/>
    </location>
</feature>
<sequence>MARMGARLVEHEEETQAQNKIIFGLLLLALIYPATFFFLWAFLWYTPLGAVLSGVLVWLVAVYHTKLVNDNYEHMKRVGAAWRVLIGVWAPKRWEYPLATLKQYTATPVPPVNPWVTGSRPPTPNPDSPQPPAVAKISGAAAEPP</sequence>
<evidence type="ECO:0000313" key="4">
    <source>
        <dbReference type="Proteomes" id="UP000298061"/>
    </source>
</evidence>
<proteinExistence type="predicted"/>
<feature type="transmembrane region" description="Helical" evidence="2">
    <location>
        <begin position="48"/>
        <end position="68"/>
    </location>
</feature>
<feature type="non-terminal residue" evidence="3">
    <location>
        <position position="145"/>
    </location>
</feature>
<accession>A0A4Z0A2K8</accession>
<dbReference type="STRING" id="135208.A0A4Z0A2K8"/>
<dbReference type="OrthoDB" id="1044435at2759"/>
<gene>
    <name evidence="3" type="ORF">EWM64_g3897</name>
</gene>
<protein>
    <submittedName>
        <fullName evidence="3">Uncharacterized protein</fullName>
    </submittedName>
</protein>
<dbReference type="AlphaFoldDB" id="A0A4Z0A2K8"/>
<keyword evidence="2" id="KW-1133">Transmembrane helix</keyword>
<dbReference type="Proteomes" id="UP000298061">
    <property type="component" value="Unassembled WGS sequence"/>
</dbReference>
<evidence type="ECO:0000313" key="3">
    <source>
        <dbReference type="EMBL" id="TFY80109.1"/>
    </source>
</evidence>